<keyword evidence="4 6" id="KW-0472">Membrane</keyword>
<feature type="transmembrane region" description="Helical" evidence="6">
    <location>
        <begin position="321"/>
        <end position="349"/>
    </location>
</feature>
<accession>A0ABQ5KIA0</accession>
<dbReference type="Proteomes" id="UP001057375">
    <property type="component" value="Unassembled WGS sequence"/>
</dbReference>
<dbReference type="PANTHER" id="PTHR47077">
    <property type="entry name" value="ION_TRANS DOMAIN-CONTAINING PROTEIN"/>
    <property type="match status" value="1"/>
</dbReference>
<evidence type="ECO:0000256" key="6">
    <source>
        <dbReference type="SAM" id="Phobius"/>
    </source>
</evidence>
<dbReference type="Gene3D" id="1.20.120.350">
    <property type="entry name" value="Voltage-gated potassium channels. Chain C"/>
    <property type="match status" value="1"/>
</dbReference>
<evidence type="ECO:0000256" key="1">
    <source>
        <dbReference type="ARBA" id="ARBA00004141"/>
    </source>
</evidence>
<keyword evidence="3 6" id="KW-1133">Transmembrane helix</keyword>
<dbReference type="Gene3D" id="1.10.287.70">
    <property type="match status" value="1"/>
</dbReference>
<gene>
    <name evidence="8" type="ORF">ADUPG1_006445</name>
</gene>
<feature type="transmembrane region" description="Helical" evidence="6">
    <location>
        <begin position="259"/>
        <end position="280"/>
    </location>
</feature>
<protein>
    <submittedName>
        <fullName evidence="8">Cation channel sperm-associated protein 4 like protein</fullName>
    </submittedName>
</protein>
<dbReference type="PANTHER" id="PTHR47077:SF1">
    <property type="entry name" value="CATION CHANNEL SPERM-ASSOCIATED PROTEIN 4"/>
    <property type="match status" value="1"/>
</dbReference>
<keyword evidence="9" id="KW-1185">Reference proteome</keyword>
<dbReference type="Pfam" id="PF00520">
    <property type="entry name" value="Ion_trans"/>
    <property type="match status" value="1"/>
</dbReference>
<feature type="transmembrane region" description="Helical" evidence="6">
    <location>
        <begin position="131"/>
        <end position="150"/>
    </location>
</feature>
<dbReference type="SUPFAM" id="SSF81324">
    <property type="entry name" value="Voltage-gated potassium channels"/>
    <property type="match status" value="1"/>
</dbReference>
<comment type="subcellular location">
    <subcellularLocation>
        <location evidence="1">Membrane</location>
        <topology evidence="1">Multi-pass membrane protein</topology>
    </subcellularLocation>
</comment>
<evidence type="ECO:0000259" key="7">
    <source>
        <dbReference type="Pfam" id="PF00520"/>
    </source>
</evidence>
<feature type="compositionally biased region" description="Basic and acidic residues" evidence="5">
    <location>
        <begin position="579"/>
        <end position="627"/>
    </location>
</feature>
<evidence type="ECO:0000313" key="9">
    <source>
        <dbReference type="Proteomes" id="UP001057375"/>
    </source>
</evidence>
<feature type="transmembrane region" description="Helical" evidence="6">
    <location>
        <begin position="162"/>
        <end position="185"/>
    </location>
</feature>
<sequence>MDAGQLLKNGNRKFAFLQSREDKSTDIVPNTQFHVLGPVIHDSHHVVLPQKSRNIFIDYSKPGDEIYQGSVLGNKLNPQSKLGSTQKSVIKRVDDIANEDVAFSDVVDEDHHSAFENYLSDELVGKLTESGFFKTFILIIIIINAIMTGVQTDDSVNRSIGSILDLLDVIFLVIFTVEILLKWYHSFIDFWKSGWNWFDFVIVFVSILGSSISFISSARVLRVLRVLRAFRSLRSITILQGLQIIVETVFKSVPSMVNVLLMIVLVMFIFSIVGVTVLAADIPEYFASLSDAFYSCFTLLTQDGWVDIYRRTEETGHKTFGGIYCFSFIVLGAFVLANIIVGVTTNLLLKAHKEIKIAKKMKSRRLHRQQKRTGMVTKTQGLQLGNGMISTTHKDTISSRIVDAKVYERQRPICVPQIKPSAQSLETYLLILGAVQDNLNEFCQLHQELQAIFAEIAEINVDLEHANVDGTLGISDGESSKHEEEEETSDTADVVTAMIRREKKMKEKQSRAIQRYNAANRIRIKRVMDSAKSWSDKKERMKYWLEGKLLAKFSLQPGATAGSTILPSPRSAKDVIVTTREDKRSRKERLKREKEEEKRIIMEKKRQDKEDKRRKEFESGRGIEMGEIRTTGSR</sequence>
<evidence type="ECO:0000256" key="5">
    <source>
        <dbReference type="SAM" id="MobiDB-lite"/>
    </source>
</evidence>
<proteinExistence type="predicted"/>
<comment type="caution">
    <text evidence="8">The sequence shown here is derived from an EMBL/GenBank/DDBJ whole genome shotgun (WGS) entry which is preliminary data.</text>
</comment>
<feature type="transmembrane region" description="Helical" evidence="6">
    <location>
        <begin position="197"/>
        <end position="221"/>
    </location>
</feature>
<dbReference type="InterPro" id="IPR005821">
    <property type="entry name" value="Ion_trans_dom"/>
</dbReference>
<name>A0ABQ5KIA0_9EUKA</name>
<evidence type="ECO:0000313" key="8">
    <source>
        <dbReference type="EMBL" id="GKT32254.1"/>
    </source>
</evidence>
<feature type="region of interest" description="Disordered" evidence="5">
    <location>
        <begin position="471"/>
        <end position="491"/>
    </location>
</feature>
<evidence type="ECO:0000256" key="3">
    <source>
        <dbReference type="ARBA" id="ARBA00022989"/>
    </source>
</evidence>
<evidence type="ECO:0000256" key="4">
    <source>
        <dbReference type="ARBA" id="ARBA00023136"/>
    </source>
</evidence>
<evidence type="ECO:0000256" key="2">
    <source>
        <dbReference type="ARBA" id="ARBA00022692"/>
    </source>
</evidence>
<dbReference type="InterPro" id="IPR028744">
    <property type="entry name" value="CatSper4"/>
</dbReference>
<feature type="region of interest" description="Disordered" evidence="5">
    <location>
        <begin position="579"/>
        <end position="634"/>
    </location>
</feature>
<organism evidence="8 9">
    <name type="scientific">Aduncisulcus paluster</name>
    <dbReference type="NCBI Taxonomy" id="2918883"/>
    <lineage>
        <taxon>Eukaryota</taxon>
        <taxon>Metamonada</taxon>
        <taxon>Carpediemonas-like organisms</taxon>
        <taxon>Aduncisulcus</taxon>
    </lineage>
</organism>
<keyword evidence="2 6" id="KW-0812">Transmembrane</keyword>
<dbReference type="InterPro" id="IPR027359">
    <property type="entry name" value="Volt_channel_dom_sf"/>
</dbReference>
<feature type="domain" description="Ion transport" evidence="7">
    <location>
        <begin position="132"/>
        <end position="347"/>
    </location>
</feature>
<dbReference type="EMBL" id="BQXS01009960">
    <property type="protein sequence ID" value="GKT32254.1"/>
    <property type="molecule type" value="Genomic_DNA"/>
</dbReference>
<reference evidence="8" key="1">
    <citation type="submission" date="2022-03" db="EMBL/GenBank/DDBJ databases">
        <title>Draft genome sequence of Aduncisulcus paluster, a free-living microaerophilic Fornicata.</title>
        <authorList>
            <person name="Yuyama I."/>
            <person name="Kume K."/>
            <person name="Tamura T."/>
            <person name="Inagaki Y."/>
            <person name="Hashimoto T."/>
        </authorList>
    </citation>
    <scope>NUCLEOTIDE SEQUENCE</scope>
    <source>
        <strain evidence="8">NY0171</strain>
    </source>
</reference>